<dbReference type="EMBL" id="VYKL01000007">
    <property type="protein sequence ID" value="KAA9029913.1"/>
    <property type="molecule type" value="Genomic_DNA"/>
</dbReference>
<organism evidence="3 4">
    <name type="scientific">Niallia endozanthoxylica</name>
    <dbReference type="NCBI Taxonomy" id="2036016"/>
    <lineage>
        <taxon>Bacteria</taxon>
        <taxon>Bacillati</taxon>
        <taxon>Bacillota</taxon>
        <taxon>Bacilli</taxon>
        <taxon>Bacillales</taxon>
        <taxon>Bacillaceae</taxon>
        <taxon>Niallia</taxon>
    </lineage>
</organism>
<dbReference type="GO" id="GO:0019748">
    <property type="term" value="P:secondary metabolic process"/>
    <property type="evidence" value="ECO:0007669"/>
    <property type="project" value="TreeGrafter"/>
</dbReference>
<dbReference type="Gene3D" id="3.20.20.140">
    <property type="entry name" value="Metal-dependent hydrolases"/>
    <property type="match status" value="1"/>
</dbReference>
<reference evidence="3 4" key="1">
    <citation type="submission" date="2019-09" db="EMBL/GenBank/DDBJ databases">
        <title>Whole genome sequences of isolates from the Mars Exploration Rovers.</title>
        <authorList>
            <person name="Seuylemezian A."/>
            <person name="Vaishampayan P."/>
        </authorList>
    </citation>
    <scope>NUCLEOTIDE SEQUENCE [LARGE SCALE GENOMIC DNA]</scope>
    <source>
        <strain evidence="3 4">MER_TA_151</strain>
    </source>
</reference>
<dbReference type="OrthoDB" id="9777673at2"/>
<dbReference type="InterPro" id="IPR006680">
    <property type="entry name" value="Amidohydro-rel"/>
</dbReference>
<dbReference type="SUPFAM" id="SSF51556">
    <property type="entry name" value="Metallo-dependent hydrolases"/>
    <property type="match status" value="1"/>
</dbReference>
<name>A0A5J5I4D6_9BACI</name>
<keyword evidence="4" id="KW-1185">Reference proteome</keyword>
<feature type="domain" description="Amidohydrolase-related" evidence="2">
    <location>
        <begin position="95"/>
        <end position="302"/>
    </location>
</feature>
<dbReference type="Proteomes" id="UP000326671">
    <property type="component" value="Unassembled WGS sequence"/>
</dbReference>
<evidence type="ECO:0000313" key="3">
    <source>
        <dbReference type="EMBL" id="KAA9029913.1"/>
    </source>
</evidence>
<dbReference type="GO" id="GO:0005829">
    <property type="term" value="C:cytosol"/>
    <property type="evidence" value="ECO:0007669"/>
    <property type="project" value="TreeGrafter"/>
</dbReference>
<evidence type="ECO:0000259" key="2">
    <source>
        <dbReference type="Pfam" id="PF04909"/>
    </source>
</evidence>
<keyword evidence="3" id="KW-0378">Hydrolase</keyword>
<dbReference type="PANTHER" id="PTHR21240:SF28">
    <property type="entry name" value="ISO-OROTATE DECARBOXYLASE (EUROFUNG)"/>
    <property type="match status" value="1"/>
</dbReference>
<dbReference type="GO" id="GO:0016787">
    <property type="term" value="F:hydrolase activity"/>
    <property type="evidence" value="ECO:0007669"/>
    <property type="project" value="UniProtKB-KW"/>
</dbReference>
<dbReference type="Pfam" id="PF04909">
    <property type="entry name" value="Amidohydro_2"/>
    <property type="match status" value="1"/>
</dbReference>
<accession>A0A5J5I4D6</accession>
<comment type="caution">
    <text evidence="3">The sequence shown here is derived from an EMBL/GenBank/DDBJ whole genome shotgun (WGS) entry which is preliminary data.</text>
</comment>
<evidence type="ECO:0000256" key="1">
    <source>
        <dbReference type="ARBA" id="ARBA00023239"/>
    </source>
</evidence>
<dbReference type="AlphaFoldDB" id="A0A5J5I4D6"/>
<sequence length="323" mass="37011">MYDFHTHFIPEDVLSWLKENKNAVNAEWIKKEKNKEEFLVVNQKWGFELKKTFIDFEIYLQEQENVGITHSVVSPIPQLFMYDFPLDISVEMSRIYNKSLAALIKENPEKLSALGTVPLRDPDKAAQVLNEAMNFGLKGAIIGPGLGRQMLSDSFFQPLFEEANRLKAILFIHPLLSEDPRLKRRMMPNLIGVPWETTICVTDLLLSGIIDKYPNLKLLFAHGGGLLPYQIGRLDKGYEQWELVSSNLQAPPSEYLKRFWYDTVLWNQDSIDFLVKTVGEDRVVAGSDYPFDLCAWPPREISDKGAHSLLGDALVKDTQNSYR</sequence>
<dbReference type="PANTHER" id="PTHR21240">
    <property type="entry name" value="2-AMINO-3-CARBOXYLMUCONATE-6-SEMIALDEHYDE DECARBOXYLASE"/>
    <property type="match status" value="1"/>
</dbReference>
<gene>
    <name evidence="3" type="ORF">F4V44_02600</name>
</gene>
<keyword evidence="1" id="KW-0456">Lyase</keyword>
<dbReference type="GO" id="GO:0016831">
    <property type="term" value="F:carboxy-lyase activity"/>
    <property type="evidence" value="ECO:0007669"/>
    <property type="project" value="InterPro"/>
</dbReference>
<protein>
    <submittedName>
        <fullName evidence="3">Amidohydrolase</fullName>
    </submittedName>
</protein>
<dbReference type="InterPro" id="IPR032466">
    <property type="entry name" value="Metal_Hydrolase"/>
</dbReference>
<proteinExistence type="predicted"/>
<evidence type="ECO:0000313" key="4">
    <source>
        <dbReference type="Proteomes" id="UP000326671"/>
    </source>
</evidence>
<dbReference type="RefSeq" id="WP_150438433.1">
    <property type="nucleotide sequence ID" value="NZ_VYKL01000007.1"/>
</dbReference>
<dbReference type="InterPro" id="IPR032465">
    <property type="entry name" value="ACMSD"/>
</dbReference>